<keyword evidence="4 10" id="KW-0132">Cell division</keyword>
<feature type="active site" evidence="10">
    <location>
        <position position="246"/>
    </location>
</feature>
<comment type="similarity">
    <text evidence="2">Belongs to the 'phage' integrase family. XerD subfamily.</text>
</comment>
<dbReference type="HOGENOM" id="CLU_027562_9_6_9"/>
<evidence type="ECO:0000256" key="1">
    <source>
        <dbReference type="ARBA" id="ARBA00004496"/>
    </source>
</evidence>
<dbReference type="InterPro" id="IPR013762">
    <property type="entry name" value="Integrase-like_cat_sf"/>
</dbReference>
<dbReference type="InterPro" id="IPR011010">
    <property type="entry name" value="DNA_brk_join_enz"/>
</dbReference>
<dbReference type="Proteomes" id="UP000004115">
    <property type="component" value="Unassembled WGS sequence"/>
</dbReference>
<protein>
    <recommendedName>
        <fullName evidence="10">Tyrosine recombinase XerC</fullName>
    </recommendedName>
</protein>
<evidence type="ECO:0000256" key="10">
    <source>
        <dbReference type="HAMAP-Rule" id="MF_01808"/>
    </source>
</evidence>
<keyword evidence="5 10" id="KW-0159">Chromosome partition</keyword>
<proteinExistence type="inferred from homology"/>
<keyword evidence="3 10" id="KW-0963">Cytoplasm</keyword>
<feature type="domain" description="Tyr recombinase" evidence="11">
    <location>
        <begin position="106"/>
        <end position="291"/>
    </location>
</feature>
<dbReference type="InterPro" id="IPR002104">
    <property type="entry name" value="Integrase_catalytic"/>
</dbReference>
<dbReference type="InterPro" id="IPR023009">
    <property type="entry name" value="Tyrosine_recombinase_XerC/XerD"/>
</dbReference>
<keyword evidence="8 10" id="KW-0233">DNA recombination</keyword>
<dbReference type="GO" id="GO:0003677">
    <property type="term" value="F:DNA binding"/>
    <property type="evidence" value="ECO:0007669"/>
    <property type="project" value="UniProtKB-UniRule"/>
</dbReference>
<comment type="subcellular location">
    <subcellularLocation>
        <location evidence="1 10">Cytoplasm</location>
    </subcellularLocation>
</comment>
<dbReference type="GO" id="GO:0005737">
    <property type="term" value="C:cytoplasm"/>
    <property type="evidence" value="ECO:0007669"/>
    <property type="project" value="UniProtKB-SubCell"/>
</dbReference>
<dbReference type="NCBIfam" id="NF040815">
    <property type="entry name" value="recomb_XerA_Arch"/>
    <property type="match status" value="1"/>
</dbReference>
<dbReference type="SUPFAM" id="SSF56349">
    <property type="entry name" value="DNA breaking-rejoining enzymes"/>
    <property type="match status" value="1"/>
</dbReference>
<dbReference type="NCBIfam" id="TIGR02225">
    <property type="entry name" value="recomb_XerD"/>
    <property type="match status" value="1"/>
</dbReference>
<evidence type="ECO:0000256" key="6">
    <source>
        <dbReference type="ARBA" id="ARBA00022908"/>
    </source>
</evidence>
<dbReference type="PROSITE" id="PS51898">
    <property type="entry name" value="TYR_RECOMBINASE"/>
    <property type="match status" value="1"/>
</dbReference>
<dbReference type="Pfam" id="PF00589">
    <property type="entry name" value="Phage_integrase"/>
    <property type="match status" value="1"/>
</dbReference>
<dbReference type="InterPro" id="IPR011932">
    <property type="entry name" value="Recomb_XerD"/>
</dbReference>
<evidence type="ECO:0000256" key="7">
    <source>
        <dbReference type="ARBA" id="ARBA00023125"/>
    </source>
</evidence>
<comment type="function">
    <text evidence="10">Site-specific tyrosine recombinase, which acts by catalyzing the cutting and rejoining of the recombining DNA molecules. The XerC-XerD complex is essential to convert dimers of the bacterial chromosome into monomers to permit their segregation at cell division. It also contributes to the segregational stability of plasmids.</text>
</comment>
<accession>C8PAQ5</accession>
<feature type="active site" description="O-(3'-phospho-DNA)-tyrosine intermediate" evidence="10">
    <location>
        <position position="278"/>
    </location>
</feature>
<evidence type="ECO:0000313" key="14">
    <source>
        <dbReference type="Proteomes" id="UP000004115"/>
    </source>
</evidence>
<dbReference type="InterPro" id="IPR010998">
    <property type="entry name" value="Integrase_recombinase_N"/>
</dbReference>
<comment type="caution">
    <text evidence="13">The sequence shown here is derived from an EMBL/GenBank/DDBJ whole genome shotgun (WGS) entry which is preliminary data.</text>
</comment>
<evidence type="ECO:0000256" key="4">
    <source>
        <dbReference type="ARBA" id="ARBA00022618"/>
    </source>
</evidence>
<dbReference type="CDD" id="cd00798">
    <property type="entry name" value="INT_XerDC_C"/>
    <property type="match status" value="1"/>
</dbReference>
<dbReference type="GO" id="GO:0009037">
    <property type="term" value="F:tyrosine-based site-specific recombinase activity"/>
    <property type="evidence" value="ECO:0007669"/>
    <property type="project" value="UniProtKB-UniRule"/>
</dbReference>
<dbReference type="AlphaFoldDB" id="C8PAQ5"/>
<dbReference type="InterPro" id="IPR004107">
    <property type="entry name" value="Integrase_SAM-like_N"/>
</dbReference>
<organism evidence="13 14">
    <name type="scientific">Lactobacillus iners DSM 13335</name>
    <dbReference type="NCBI Taxonomy" id="525328"/>
    <lineage>
        <taxon>Bacteria</taxon>
        <taxon>Bacillati</taxon>
        <taxon>Bacillota</taxon>
        <taxon>Bacilli</taxon>
        <taxon>Lactobacillales</taxon>
        <taxon>Lactobacillaceae</taxon>
        <taxon>Lactobacillus</taxon>
    </lineage>
</organism>
<name>C8PAQ5_9LACO</name>
<feature type="active site" evidence="10">
    <location>
        <position position="146"/>
    </location>
</feature>
<dbReference type="Gene3D" id="1.10.443.10">
    <property type="entry name" value="Intergrase catalytic core"/>
    <property type="match status" value="1"/>
</dbReference>
<feature type="active site" evidence="10">
    <location>
        <position position="269"/>
    </location>
</feature>
<feature type="domain" description="Core-binding (CB)" evidence="12">
    <location>
        <begin position="1"/>
        <end position="85"/>
    </location>
</feature>
<keyword evidence="9 10" id="KW-0131">Cell cycle</keyword>
<dbReference type="GO" id="GO:0051301">
    <property type="term" value="P:cell division"/>
    <property type="evidence" value="ECO:0007669"/>
    <property type="project" value="UniProtKB-KW"/>
</dbReference>
<dbReference type="PANTHER" id="PTHR30349:SF81">
    <property type="entry name" value="TYROSINE RECOMBINASE XERC"/>
    <property type="match status" value="1"/>
</dbReference>
<evidence type="ECO:0000256" key="8">
    <source>
        <dbReference type="ARBA" id="ARBA00023172"/>
    </source>
</evidence>
<dbReference type="InterPro" id="IPR050090">
    <property type="entry name" value="Tyrosine_recombinase_XerCD"/>
</dbReference>
<comment type="similarity">
    <text evidence="10">Belongs to the 'phage' integrase family. XerC subfamily.</text>
</comment>
<evidence type="ECO:0000256" key="5">
    <source>
        <dbReference type="ARBA" id="ARBA00022829"/>
    </source>
</evidence>
<keyword evidence="7 10" id="KW-0238">DNA-binding</keyword>
<evidence type="ECO:0000256" key="9">
    <source>
        <dbReference type="ARBA" id="ARBA00023306"/>
    </source>
</evidence>
<evidence type="ECO:0000256" key="2">
    <source>
        <dbReference type="ARBA" id="ARBA00010450"/>
    </source>
</evidence>
<keyword evidence="6 10" id="KW-0229">DNA integration</keyword>
<feature type="active site" evidence="10">
    <location>
        <position position="243"/>
    </location>
</feature>
<evidence type="ECO:0000259" key="12">
    <source>
        <dbReference type="PROSITE" id="PS51900"/>
    </source>
</evidence>
<evidence type="ECO:0000259" key="11">
    <source>
        <dbReference type="PROSITE" id="PS51898"/>
    </source>
</evidence>
<dbReference type="HAMAP" id="MF_01808">
    <property type="entry name" value="Recomb_XerC_XerD"/>
    <property type="match status" value="1"/>
</dbReference>
<gene>
    <name evidence="13" type="primary">xerD</name>
    <name evidence="10" type="synonym">xerC</name>
    <name evidence="13" type="ORF">HMPREF0520_0175</name>
</gene>
<dbReference type="InterPro" id="IPR044068">
    <property type="entry name" value="CB"/>
</dbReference>
<dbReference type="EMBL" id="ACLN01000003">
    <property type="protein sequence ID" value="EEW52544.1"/>
    <property type="molecule type" value="Genomic_DNA"/>
</dbReference>
<feature type="active site" evidence="10">
    <location>
        <position position="170"/>
    </location>
</feature>
<dbReference type="PROSITE" id="PS51900">
    <property type="entry name" value="CB"/>
    <property type="match status" value="1"/>
</dbReference>
<comment type="subunit">
    <text evidence="10">Forms a cyclic heterotetrameric complex composed of two molecules of XerC and two molecules of XerD.</text>
</comment>
<dbReference type="GO" id="GO:0006313">
    <property type="term" value="P:DNA transposition"/>
    <property type="evidence" value="ECO:0007669"/>
    <property type="project" value="UniProtKB-UniRule"/>
</dbReference>
<dbReference type="Pfam" id="PF02899">
    <property type="entry name" value="Phage_int_SAM_1"/>
    <property type="match status" value="1"/>
</dbReference>
<dbReference type="Gene3D" id="1.10.150.130">
    <property type="match status" value="1"/>
</dbReference>
<keyword evidence="14" id="KW-1185">Reference proteome</keyword>
<dbReference type="GO" id="GO:0007059">
    <property type="term" value="P:chromosome segregation"/>
    <property type="evidence" value="ECO:0007669"/>
    <property type="project" value="UniProtKB-UniRule"/>
</dbReference>
<dbReference type="PANTHER" id="PTHR30349">
    <property type="entry name" value="PHAGE INTEGRASE-RELATED"/>
    <property type="match status" value="1"/>
</dbReference>
<evidence type="ECO:0000256" key="3">
    <source>
        <dbReference type="ARBA" id="ARBA00022490"/>
    </source>
</evidence>
<dbReference type="NCBIfam" id="NF001399">
    <property type="entry name" value="PRK00283.1"/>
    <property type="match status" value="1"/>
</dbReference>
<sequence>MMNDSLEDYLRFAQIERGLSNNTLLSYRQDLLEYFSFLKSLGITTWEVDALIIDSFFAQERDKGKAIASISRMLSSLRKFYQWLFRQNLIKQDPLLRIDSPKKEKRLPTAMSTTEVTKLINMPDTTTDLGIRDRAILETLYATGMRVSEVINLNEDSIHEELHLIKVFGKGSKQRLIPISNVAMSWIKKYQITVRNKTLLESGKFEKAIFLNSRGGKITRQAVWQMIKRYCQLAGINKNVTPHTLRHTFATHLLENGADLRIVQEILGHSDISTTQIYTNLTQKHIMDVYKRTHPRI</sequence>
<evidence type="ECO:0000313" key="13">
    <source>
        <dbReference type="EMBL" id="EEW52544.1"/>
    </source>
</evidence>
<reference evidence="13 14" key="1">
    <citation type="submission" date="2009-09" db="EMBL/GenBank/DDBJ databases">
        <authorList>
            <person name="Qin X."/>
            <person name="Bachman B."/>
            <person name="Battles P."/>
            <person name="Bell A."/>
            <person name="Bess C."/>
            <person name="Bickham C."/>
            <person name="Chaboub L."/>
            <person name="Chen D."/>
            <person name="Coyle M."/>
            <person name="Deiros D.R."/>
            <person name="Dinh H."/>
            <person name="Forbes L."/>
            <person name="Fowler G."/>
            <person name="Francisco L."/>
            <person name="Fu Q."/>
            <person name="Gubbala S."/>
            <person name="Hale W."/>
            <person name="Han Y."/>
            <person name="Hemphill L."/>
            <person name="Highlander S.K."/>
            <person name="Hirani K."/>
            <person name="Hogues M."/>
            <person name="Jackson L."/>
            <person name="Jakkamsetti A."/>
            <person name="Javaid M."/>
            <person name="Jiang H."/>
            <person name="Korchina V."/>
            <person name="Kovar C."/>
            <person name="Lara F."/>
            <person name="Lee S."/>
            <person name="Mata R."/>
            <person name="Mathew T."/>
            <person name="Moen C."/>
            <person name="Morales K."/>
            <person name="Munidasa M."/>
            <person name="Nazareth L."/>
            <person name="Ngo R."/>
            <person name="Nguyen L."/>
            <person name="Okwuonu G."/>
            <person name="Ongeri F."/>
            <person name="Patil S."/>
            <person name="Petrosino J."/>
            <person name="Pham C."/>
            <person name="Pham P."/>
            <person name="Pu L.-L."/>
            <person name="Puazo M."/>
            <person name="Raj R."/>
            <person name="Reid J."/>
            <person name="Rouhana J."/>
            <person name="Saada N."/>
            <person name="Shang Y."/>
            <person name="Simmons D."/>
            <person name="Thornton R."/>
            <person name="Warren J."/>
            <person name="Weissenberger G."/>
            <person name="Zhang J."/>
            <person name="Zhang L."/>
            <person name="Zhou C."/>
            <person name="Zhu D."/>
            <person name="Muzny D."/>
            <person name="Worley K."/>
            <person name="Gibbs R."/>
        </authorList>
    </citation>
    <scope>NUCLEOTIDE SEQUENCE [LARGE SCALE GENOMIC DNA]</scope>
    <source>
        <strain evidence="13 14">DSM 13335</strain>
    </source>
</reference>